<accession>A0A5C7BCI5</accession>
<keyword evidence="3" id="KW-1185">Reference proteome</keyword>
<dbReference type="OrthoDB" id="1438590at2"/>
<reference evidence="2 3" key="1">
    <citation type="submission" date="2019-08" db="EMBL/GenBank/DDBJ databases">
        <title>Genome of Psychroserpens burtonensis ACAM 167.</title>
        <authorList>
            <person name="Bowman J.P."/>
        </authorList>
    </citation>
    <scope>NUCLEOTIDE SEQUENCE [LARGE SCALE GENOMIC DNA]</scope>
    <source>
        <strain evidence="2 3">ACAM 167</strain>
    </source>
</reference>
<evidence type="ECO:0000256" key="1">
    <source>
        <dbReference type="SAM" id="Phobius"/>
    </source>
</evidence>
<dbReference type="Proteomes" id="UP000321938">
    <property type="component" value="Unassembled WGS sequence"/>
</dbReference>
<dbReference type="AlphaFoldDB" id="A0A5C7BCI5"/>
<keyword evidence="1" id="KW-0472">Membrane</keyword>
<keyword evidence="1" id="KW-1133">Transmembrane helix</keyword>
<proteinExistence type="predicted"/>
<feature type="transmembrane region" description="Helical" evidence="1">
    <location>
        <begin position="12"/>
        <end position="29"/>
    </location>
</feature>
<comment type="caution">
    <text evidence="2">The sequence shown here is derived from an EMBL/GenBank/DDBJ whole genome shotgun (WGS) entry which is preliminary data.</text>
</comment>
<feature type="transmembrane region" description="Helical" evidence="1">
    <location>
        <begin position="191"/>
        <end position="212"/>
    </location>
</feature>
<dbReference type="RefSeq" id="WP_028872817.1">
    <property type="nucleotide sequence ID" value="NZ_VOSB01000004.1"/>
</dbReference>
<dbReference type="EMBL" id="VOSB01000004">
    <property type="protein sequence ID" value="TXE19407.1"/>
    <property type="molecule type" value="Genomic_DNA"/>
</dbReference>
<protein>
    <submittedName>
        <fullName evidence="2">DUF4271 domain-containing protein</fullName>
    </submittedName>
</protein>
<sequence length="217" mass="25038">MLRDVISNDWFTIFLVLGLGLITVSKFLFAHRFKDFLVVIGNSKYLKIYAREQKFIDGFDALLFFNGILSVSIFAFLSYSVLVNSSEFNINQFFKLLFGIGVLFLMKVLLERLIASLFNIDEVVDSYLFQKTTFKNYSGFILLPINCLLIYALEPTKNLIYVIIGLIILINIVGFATSFKNNQKLLINNIFYFILYLCALEIGPYLILYKLIKDFNA</sequence>
<name>A0A5C7BCI5_9FLAO</name>
<dbReference type="STRING" id="1123037.GCA_000425305_03118"/>
<dbReference type="InterPro" id="IPR025367">
    <property type="entry name" value="DUF4271"/>
</dbReference>
<evidence type="ECO:0000313" key="2">
    <source>
        <dbReference type="EMBL" id="TXE19407.1"/>
    </source>
</evidence>
<feature type="transmembrane region" description="Helical" evidence="1">
    <location>
        <begin position="61"/>
        <end position="81"/>
    </location>
</feature>
<feature type="transmembrane region" description="Helical" evidence="1">
    <location>
        <begin position="159"/>
        <end position="179"/>
    </location>
</feature>
<keyword evidence="1" id="KW-0812">Transmembrane</keyword>
<organism evidence="2 3">
    <name type="scientific">Psychroserpens burtonensis</name>
    <dbReference type="NCBI Taxonomy" id="49278"/>
    <lineage>
        <taxon>Bacteria</taxon>
        <taxon>Pseudomonadati</taxon>
        <taxon>Bacteroidota</taxon>
        <taxon>Flavobacteriia</taxon>
        <taxon>Flavobacteriales</taxon>
        <taxon>Flavobacteriaceae</taxon>
        <taxon>Psychroserpens</taxon>
    </lineage>
</organism>
<gene>
    <name evidence="2" type="ORF">ES692_03765</name>
</gene>
<dbReference type="Pfam" id="PF14093">
    <property type="entry name" value="DUF4271"/>
    <property type="match status" value="1"/>
</dbReference>
<evidence type="ECO:0000313" key="3">
    <source>
        <dbReference type="Proteomes" id="UP000321938"/>
    </source>
</evidence>
<feature type="transmembrane region" description="Helical" evidence="1">
    <location>
        <begin position="93"/>
        <end position="110"/>
    </location>
</feature>
<feature type="transmembrane region" description="Helical" evidence="1">
    <location>
        <begin position="136"/>
        <end position="153"/>
    </location>
</feature>